<keyword evidence="2" id="KW-1185">Reference proteome</keyword>
<comment type="caution">
    <text evidence="1">The sequence shown here is derived from an EMBL/GenBank/DDBJ whole genome shotgun (WGS) entry which is preliminary data.</text>
</comment>
<evidence type="ECO:0000313" key="1">
    <source>
        <dbReference type="EMBL" id="KAG0572700.1"/>
    </source>
</evidence>
<proteinExistence type="predicted"/>
<dbReference type="Proteomes" id="UP000822688">
    <property type="component" value="Chromosome V"/>
</dbReference>
<accession>A0A8T0HP42</accession>
<sequence>MALAHSQGLPMPPRTIVTNIAGEIMGQRTRWHRAVREIAKRTLDYSVREHKKYPREWKWTIDTIQKELSGMFTFDHIPVRRDVLGKYVAGFIANDRSKWKAHSIENNYSKYPECPDEAFQLLDKYWKSTEGQLESEPMKEKRSCVGTTKNLEFLSSQSSPPTSKRSKQQAIQDYMASDSENQYIIQTAS</sequence>
<evidence type="ECO:0000313" key="2">
    <source>
        <dbReference type="Proteomes" id="UP000822688"/>
    </source>
</evidence>
<dbReference type="AlphaFoldDB" id="A0A8T0HP42"/>
<protein>
    <submittedName>
        <fullName evidence="1">Uncharacterized protein</fullName>
    </submittedName>
</protein>
<gene>
    <name evidence="1" type="ORF">KC19_VG118400</name>
</gene>
<dbReference type="EMBL" id="CM026426">
    <property type="protein sequence ID" value="KAG0572700.1"/>
    <property type="molecule type" value="Genomic_DNA"/>
</dbReference>
<name>A0A8T0HP42_CERPU</name>
<reference evidence="1" key="1">
    <citation type="submission" date="2020-06" db="EMBL/GenBank/DDBJ databases">
        <title>WGS assembly of Ceratodon purpureus strain R40.</title>
        <authorList>
            <person name="Carey S.B."/>
            <person name="Jenkins J."/>
            <person name="Shu S."/>
            <person name="Lovell J.T."/>
            <person name="Sreedasyam A."/>
            <person name="Maumus F."/>
            <person name="Tiley G.P."/>
            <person name="Fernandez-Pozo N."/>
            <person name="Barry K."/>
            <person name="Chen C."/>
            <person name="Wang M."/>
            <person name="Lipzen A."/>
            <person name="Daum C."/>
            <person name="Saski C.A."/>
            <person name="Payton A.C."/>
            <person name="Mcbreen J.C."/>
            <person name="Conrad R.E."/>
            <person name="Kollar L.M."/>
            <person name="Olsson S."/>
            <person name="Huttunen S."/>
            <person name="Landis J.B."/>
            <person name="Wickett N.J."/>
            <person name="Johnson M.G."/>
            <person name="Rensing S.A."/>
            <person name="Grimwood J."/>
            <person name="Schmutz J."/>
            <person name="Mcdaniel S.F."/>
        </authorList>
    </citation>
    <scope>NUCLEOTIDE SEQUENCE</scope>
    <source>
        <strain evidence="1">R40</strain>
    </source>
</reference>
<organism evidence="1 2">
    <name type="scientific">Ceratodon purpureus</name>
    <name type="common">Fire moss</name>
    <name type="synonym">Dicranum purpureum</name>
    <dbReference type="NCBI Taxonomy" id="3225"/>
    <lineage>
        <taxon>Eukaryota</taxon>
        <taxon>Viridiplantae</taxon>
        <taxon>Streptophyta</taxon>
        <taxon>Embryophyta</taxon>
        <taxon>Bryophyta</taxon>
        <taxon>Bryophytina</taxon>
        <taxon>Bryopsida</taxon>
        <taxon>Dicranidae</taxon>
        <taxon>Pseudoditrichales</taxon>
        <taxon>Ditrichaceae</taxon>
        <taxon>Ceratodon</taxon>
    </lineage>
</organism>